<gene>
    <name evidence="8" type="ORF">BB561_006637</name>
</gene>
<name>A0A2T9Y2T5_9FUNG</name>
<keyword evidence="9" id="KW-1185">Reference proteome</keyword>
<dbReference type="InterPro" id="IPR006148">
    <property type="entry name" value="Glc/Gal-6P_isomerase"/>
</dbReference>
<evidence type="ECO:0000256" key="3">
    <source>
        <dbReference type="ARBA" id="ARBA00010662"/>
    </source>
</evidence>
<evidence type="ECO:0000313" key="8">
    <source>
        <dbReference type="EMBL" id="PVU86623.1"/>
    </source>
</evidence>
<evidence type="ECO:0000256" key="1">
    <source>
        <dbReference type="ARBA" id="ARBA00000832"/>
    </source>
</evidence>
<dbReference type="GO" id="GO:0006098">
    <property type="term" value="P:pentose-phosphate shunt"/>
    <property type="evidence" value="ECO:0007669"/>
    <property type="project" value="UniProtKB-UniPathway"/>
</dbReference>
<feature type="domain" description="Glucosamine/galactosamine-6-phosphate isomerase" evidence="7">
    <location>
        <begin position="14"/>
        <end position="243"/>
    </location>
</feature>
<evidence type="ECO:0000256" key="6">
    <source>
        <dbReference type="RuleBase" id="RU365095"/>
    </source>
</evidence>
<evidence type="ECO:0000256" key="2">
    <source>
        <dbReference type="ARBA" id="ARBA00004961"/>
    </source>
</evidence>
<evidence type="ECO:0000256" key="5">
    <source>
        <dbReference type="ARBA" id="ARBA00022801"/>
    </source>
</evidence>
<dbReference type="UniPathway" id="UPA00115">
    <property type="reaction ID" value="UER00409"/>
</dbReference>
<dbReference type="InterPro" id="IPR037171">
    <property type="entry name" value="NagB/RpiA_transferase-like"/>
</dbReference>
<dbReference type="InterPro" id="IPR039104">
    <property type="entry name" value="6PGL"/>
</dbReference>
<sequence length="263" mass="29233">MPQTYESKIYSLPTSDQVSQAANHFLELKSKEAIAKHGRFTVAFSGGSLPTLVTKYAAHNPNIDFSKWFIFFADERCVAHSSPDSNYKLVVDEFIQKVNANGKTIIPEQNIFAINQSLVHNSEEAAEDYEHQLTSVFVSKDSVRYPIFDLILLGMGPDGHTCSLFPGYPQVQETGRWITHIDNSPKPPSSRITLTLPVINDAHNVAFFSTGAGKAAILKEILDERSEKYPSAKVIPHRGNLYWFLDSPASSQLQESSISPFGL</sequence>
<comment type="catalytic activity">
    <reaction evidence="1 6">
        <text>6-phospho-D-glucono-1,5-lactone + H2O = 6-phospho-D-gluconate + H(+)</text>
        <dbReference type="Rhea" id="RHEA:12556"/>
        <dbReference type="ChEBI" id="CHEBI:15377"/>
        <dbReference type="ChEBI" id="CHEBI:15378"/>
        <dbReference type="ChEBI" id="CHEBI:57955"/>
        <dbReference type="ChEBI" id="CHEBI:58759"/>
        <dbReference type="EC" id="3.1.1.31"/>
    </reaction>
</comment>
<comment type="pathway">
    <text evidence="2 6">Carbohydrate degradation; pentose phosphate pathway; D-ribulose 5-phosphate from D-glucose 6-phosphate (oxidative stage): step 2/3.</text>
</comment>
<comment type="function">
    <text evidence="6">Hydrolysis of 6-phosphogluconolactone to 6-phosphogluconate.</text>
</comment>
<evidence type="ECO:0000256" key="4">
    <source>
        <dbReference type="ARBA" id="ARBA00013198"/>
    </source>
</evidence>
<dbReference type="EC" id="3.1.1.31" evidence="4 6"/>
<dbReference type="OrthoDB" id="432544at2759"/>
<evidence type="ECO:0000259" key="7">
    <source>
        <dbReference type="Pfam" id="PF01182"/>
    </source>
</evidence>
<protein>
    <recommendedName>
        <fullName evidence="4 6">6-phosphogluconolactonase</fullName>
        <shortName evidence="6">6PGL</shortName>
        <ecNumber evidence="4 6">3.1.1.31</ecNumber>
    </recommendedName>
</protein>
<proteinExistence type="inferred from homology"/>
<reference evidence="8 9" key="1">
    <citation type="journal article" date="2018" name="MBio">
        <title>Comparative Genomics Reveals the Core Gene Toolbox for the Fungus-Insect Symbiosis.</title>
        <authorList>
            <person name="Wang Y."/>
            <person name="Stata M."/>
            <person name="Wang W."/>
            <person name="Stajich J.E."/>
            <person name="White M.M."/>
            <person name="Moncalvo J.M."/>
        </authorList>
    </citation>
    <scope>NUCLEOTIDE SEQUENCE [LARGE SCALE GENOMIC DNA]</scope>
    <source>
        <strain evidence="8 9">SWE-8-4</strain>
    </source>
</reference>
<dbReference type="PANTHER" id="PTHR11054">
    <property type="entry name" value="6-PHOSPHOGLUCONOLACTONASE"/>
    <property type="match status" value="1"/>
</dbReference>
<dbReference type="Proteomes" id="UP000245383">
    <property type="component" value="Unassembled WGS sequence"/>
</dbReference>
<dbReference type="Gene3D" id="3.40.50.1360">
    <property type="match status" value="1"/>
</dbReference>
<dbReference type="Pfam" id="PF01182">
    <property type="entry name" value="Glucosamine_iso"/>
    <property type="match status" value="1"/>
</dbReference>
<dbReference type="InterPro" id="IPR005900">
    <property type="entry name" value="6-phosphogluconolactonase_DevB"/>
</dbReference>
<dbReference type="CDD" id="cd01400">
    <property type="entry name" value="6PGL"/>
    <property type="match status" value="1"/>
</dbReference>
<dbReference type="NCBIfam" id="TIGR01198">
    <property type="entry name" value="pgl"/>
    <property type="match status" value="1"/>
</dbReference>
<keyword evidence="5 6" id="KW-0378">Hydrolase</keyword>
<comment type="similarity">
    <text evidence="3 6">Belongs to the glucosamine/galactosamine-6-phosphate isomerase family. 6-phosphogluconolactonase subfamily.</text>
</comment>
<accession>A0A2T9Y2T5</accession>
<dbReference type="FunFam" id="3.40.50.1360:FF:000005">
    <property type="entry name" value="6-phosphogluconolactonase"/>
    <property type="match status" value="1"/>
</dbReference>
<evidence type="ECO:0000313" key="9">
    <source>
        <dbReference type="Proteomes" id="UP000245383"/>
    </source>
</evidence>
<dbReference type="GO" id="GO:0005975">
    <property type="term" value="P:carbohydrate metabolic process"/>
    <property type="evidence" value="ECO:0007669"/>
    <property type="project" value="UniProtKB-UniRule"/>
</dbReference>
<dbReference type="AlphaFoldDB" id="A0A2T9Y2T5"/>
<dbReference type="STRING" id="133385.A0A2T9Y2T5"/>
<dbReference type="GO" id="GO:0017057">
    <property type="term" value="F:6-phosphogluconolactonase activity"/>
    <property type="evidence" value="ECO:0007669"/>
    <property type="project" value="UniProtKB-UniRule"/>
</dbReference>
<dbReference type="EMBL" id="MBFR01000635">
    <property type="protein sequence ID" value="PVU86623.1"/>
    <property type="molecule type" value="Genomic_DNA"/>
</dbReference>
<comment type="caution">
    <text evidence="8">The sequence shown here is derived from an EMBL/GenBank/DDBJ whole genome shotgun (WGS) entry which is preliminary data.</text>
</comment>
<dbReference type="SUPFAM" id="SSF100950">
    <property type="entry name" value="NagB/RpiA/CoA transferase-like"/>
    <property type="match status" value="1"/>
</dbReference>
<dbReference type="PANTHER" id="PTHR11054:SF0">
    <property type="entry name" value="6-PHOSPHOGLUCONOLACTONASE"/>
    <property type="match status" value="1"/>
</dbReference>
<organism evidence="8 9">
    <name type="scientific">Smittium simulii</name>
    <dbReference type="NCBI Taxonomy" id="133385"/>
    <lineage>
        <taxon>Eukaryota</taxon>
        <taxon>Fungi</taxon>
        <taxon>Fungi incertae sedis</taxon>
        <taxon>Zoopagomycota</taxon>
        <taxon>Kickxellomycotina</taxon>
        <taxon>Harpellomycetes</taxon>
        <taxon>Harpellales</taxon>
        <taxon>Legeriomycetaceae</taxon>
        <taxon>Smittium</taxon>
    </lineage>
</organism>